<accession>A0A2P2CKN0</accession>
<feature type="region of interest" description="Disordered" evidence="1">
    <location>
        <begin position="1"/>
        <end position="20"/>
    </location>
</feature>
<organism evidence="2">
    <name type="scientific">metagenome</name>
    <dbReference type="NCBI Taxonomy" id="256318"/>
    <lineage>
        <taxon>unclassified sequences</taxon>
        <taxon>metagenomes</taxon>
    </lineage>
</organism>
<reference evidence="2" key="1">
    <citation type="submission" date="2015-08" db="EMBL/GenBank/DDBJ databases">
        <authorList>
            <person name="Babu N.S."/>
            <person name="Beckwith C.J."/>
            <person name="Beseler K.G."/>
            <person name="Brison A."/>
            <person name="Carone J.V."/>
            <person name="Caskin T.P."/>
            <person name="Diamond M."/>
            <person name="Durham M.E."/>
            <person name="Foxe J.M."/>
            <person name="Go M."/>
            <person name="Henderson B.A."/>
            <person name="Jones I.B."/>
            <person name="McGettigan J.A."/>
            <person name="Micheletti S.J."/>
            <person name="Nasrallah M.E."/>
            <person name="Ortiz D."/>
            <person name="Piller C.R."/>
            <person name="Privatt S.R."/>
            <person name="Schneider S.L."/>
            <person name="Sharp S."/>
            <person name="Smith T.C."/>
            <person name="Stanton J.D."/>
            <person name="Ullery H.E."/>
            <person name="Wilson R.J."/>
            <person name="Serrano M.G."/>
            <person name="Buck G."/>
            <person name="Lee V."/>
            <person name="Wang Y."/>
            <person name="Carvalho R."/>
            <person name="Voegtly L."/>
            <person name="Shi R."/>
            <person name="Duckworth R."/>
            <person name="Johnson A."/>
            <person name="Loviza R."/>
            <person name="Walstead R."/>
            <person name="Shah Z."/>
            <person name="Kiflezghi M."/>
            <person name="Wade K."/>
            <person name="Ball S.L."/>
            <person name="Bradley K.W."/>
            <person name="Asai D.J."/>
            <person name="Bowman C.A."/>
            <person name="Russell D.A."/>
            <person name="Pope W.H."/>
            <person name="Jacobs-Sera D."/>
            <person name="Hendrix R.W."/>
            <person name="Hatfull G.F."/>
        </authorList>
    </citation>
    <scope>NUCLEOTIDE SEQUENCE</scope>
</reference>
<name>A0A2P2CKN0_9ZZZZ</name>
<protein>
    <submittedName>
        <fullName evidence="2">Uncharacterized protein</fullName>
    </submittedName>
</protein>
<sequence length="152" mass="15903">MNTTQRPVPSATLDQATRTSRPRRRIAHVLATLAAVAAALVGVTATAMPAHAATSVAGCFRSATPGMSIAGVGVQLQAYGTGGWFTIWSGSLPQSQCVSVNTPYHSNYYLRYAVNYSRFGATWYGTSPYNATPGYGAVHVGTGVVQCAGCRI</sequence>
<proteinExistence type="predicted"/>
<evidence type="ECO:0000256" key="1">
    <source>
        <dbReference type="SAM" id="MobiDB-lite"/>
    </source>
</evidence>
<evidence type="ECO:0000313" key="2">
    <source>
        <dbReference type="EMBL" id="CUR62543.1"/>
    </source>
</evidence>
<feature type="compositionally biased region" description="Polar residues" evidence="1">
    <location>
        <begin position="1"/>
        <end position="19"/>
    </location>
</feature>
<gene>
    <name evidence="2" type="ORF">NOCA180187</name>
</gene>
<dbReference type="AlphaFoldDB" id="A0A2P2CKN0"/>
<dbReference type="EMBL" id="CZKB01000028">
    <property type="protein sequence ID" value="CUR62543.1"/>
    <property type="molecule type" value="Genomic_DNA"/>
</dbReference>